<reference evidence="2" key="1">
    <citation type="submission" date="2018-01" db="EMBL/GenBank/DDBJ databases">
        <authorList>
            <person name="Li J."/>
        </authorList>
    </citation>
    <scope>NUCLEOTIDE SEQUENCE [LARGE SCALE GENOMIC DNA]</scope>
    <source>
        <strain evidence="2">592</strain>
    </source>
</reference>
<dbReference type="AlphaFoldDB" id="A0A2S0WL51"/>
<proteinExistence type="predicted"/>
<keyword evidence="2" id="KW-1185">Reference proteome</keyword>
<dbReference type="EMBL" id="CP026952">
    <property type="protein sequence ID" value="AWB92079.1"/>
    <property type="molecule type" value="Genomic_DNA"/>
</dbReference>
<gene>
    <name evidence="1" type="ORF">C3E78_07635</name>
</gene>
<evidence type="ECO:0000313" key="1">
    <source>
        <dbReference type="EMBL" id="AWB92079.1"/>
    </source>
</evidence>
<organism evidence="1 2">
    <name type="scientific">Aeromicrobium chenweiae</name>
    <dbReference type="NCBI Taxonomy" id="2079793"/>
    <lineage>
        <taxon>Bacteria</taxon>
        <taxon>Bacillati</taxon>
        <taxon>Actinomycetota</taxon>
        <taxon>Actinomycetes</taxon>
        <taxon>Propionibacteriales</taxon>
        <taxon>Nocardioidaceae</taxon>
        <taxon>Aeromicrobium</taxon>
    </lineage>
</organism>
<dbReference type="RefSeq" id="WP_108577724.1">
    <property type="nucleotide sequence ID" value="NZ_CP026952.1"/>
</dbReference>
<keyword evidence="1" id="KW-0238">DNA-binding</keyword>
<evidence type="ECO:0000313" key="2">
    <source>
        <dbReference type="Proteomes" id="UP000244384"/>
    </source>
</evidence>
<dbReference type="Gene3D" id="2.40.50.140">
    <property type="entry name" value="Nucleic acid-binding proteins"/>
    <property type="match status" value="1"/>
</dbReference>
<dbReference type="Proteomes" id="UP000244384">
    <property type="component" value="Chromosome"/>
</dbReference>
<dbReference type="InterPro" id="IPR012340">
    <property type="entry name" value="NA-bd_OB-fold"/>
</dbReference>
<protein>
    <submittedName>
        <fullName evidence="1">DNA-binding protein</fullName>
    </submittedName>
</protein>
<dbReference type="GO" id="GO:0003677">
    <property type="term" value="F:DNA binding"/>
    <property type="evidence" value="ECO:0007669"/>
    <property type="project" value="UniProtKB-KW"/>
</dbReference>
<sequence length="116" mass="12616">MGRISRTLERLSSDNQEAGELKSDAAKAGCKLISTVPDRAVVTIHGVLRCVTLRPVDGVTALEAELYDGSDSVTLIWLGRRKIEGVAAGRKLKAFGRVGMRGTTRVIYNPRYELDA</sequence>
<accession>A0A2S0WL51</accession>
<name>A0A2S0WL51_9ACTN</name>
<dbReference type="KEGG" id="aez:C3E78_07635"/>
<dbReference type="CDD" id="cd04488">
    <property type="entry name" value="RecG_wedge_OBF"/>
    <property type="match status" value="1"/>
</dbReference>
<dbReference type="OrthoDB" id="3268233at2"/>
<accession>A0A5F2ETV8</accession>